<keyword evidence="5" id="KW-0547">Nucleotide-binding</keyword>
<keyword evidence="10" id="KW-0812">Transmembrane</keyword>
<evidence type="ECO:0000256" key="3">
    <source>
        <dbReference type="ARBA" id="ARBA00022553"/>
    </source>
</evidence>
<comment type="caution">
    <text evidence="13">The sequence shown here is derived from an EMBL/GenBank/DDBJ whole genome shotgun (WGS) entry which is preliminary data.</text>
</comment>
<dbReference type="EMBL" id="BIFH01000014">
    <property type="protein sequence ID" value="GCD93444.1"/>
    <property type="molecule type" value="Genomic_DNA"/>
</dbReference>
<dbReference type="InterPro" id="IPR050482">
    <property type="entry name" value="Sensor_HK_TwoCompSys"/>
</dbReference>
<keyword evidence="10" id="KW-1133">Transmembrane helix</keyword>
<keyword evidence="3" id="KW-0597">Phosphoprotein</keyword>
<dbReference type="PANTHER" id="PTHR24421">
    <property type="entry name" value="NITRATE/NITRITE SENSOR PROTEIN NARX-RELATED"/>
    <property type="match status" value="1"/>
</dbReference>
<dbReference type="InterPro" id="IPR011712">
    <property type="entry name" value="Sig_transdc_His_kin_sub3_dim/P"/>
</dbReference>
<feature type="domain" description="Histidine kinase/HSP90-like ATPase" evidence="11">
    <location>
        <begin position="369"/>
        <end position="457"/>
    </location>
</feature>
<dbReference type="AlphaFoldDB" id="A0A401YFQ6"/>
<feature type="transmembrane region" description="Helical" evidence="10">
    <location>
        <begin position="199"/>
        <end position="219"/>
    </location>
</feature>
<evidence type="ECO:0000256" key="6">
    <source>
        <dbReference type="ARBA" id="ARBA00022777"/>
    </source>
</evidence>
<dbReference type="RefSeq" id="WP_126635739.1">
    <property type="nucleotide sequence ID" value="NZ_BIFH01000014.1"/>
</dbReference>
<dbReference type="PANTHER" id="PTHR24421:SF10">
    <property type="entry name" value="NITRATE_NITRITE SENSOR PROTEIN NARQ"/>
    <property type="match status" value="1"/>
</dbReference>
<evidence type="ECO:0000256" key="4">
    <source>
        <dbReference type="ARBA" id="ARBA00022679"/>
    </source>
</evidence>
<keyword evidence="4" id="KW-0808">Transferase</keyword>
<evidence type="ECO:0000256" key="2">
    <source>
        <dbReference type="ARBA" id="ARBA00012438"/>
    </source>
</evidence>
<dbReference type="InterPro" id="IPR003594">
    <property type="entry name" value="HATPase_dom"/>
</dbReference>
<evidence type="ECO:0000256" key="7">
    <source>
        <dbReference type="ARBA" id="ARBA00022840"/>
    </source>
</evidence>
<dbReference type="Proteomes" id="UP000286931">
    <property type="component" value="Unassembled WGS sequence"/>
</dbReference>
<evidence type="ECO:0000313" key="14">
    <source>
        <dbReference type="Proteomes" id="UP000286931"/>
    </source>
</evidence>
<dbReference type="SUPFAM" id="SSF55874">
    <property type="entry name" value="ATPase domain of HSP90 chaperone/DNA topoisomerase II/histidine kinase"/>
    <property type="match status" value="1"/>
</dbReference>
<gene>
    <name evidence="13" type="ORF">EHYA_01088</name>
</gene>
<sequence>MSTRAGGSGGRDVDAAHAAGRAEISTAGRAGAVGRVRRGLTTLRGDLFDARVRTQRPPAPFSSRAVAVALHYLTVVLVVGIQGSVFAGYPGVSGGLAFALGLATGVPILLAPQRPIVAWWMSLGAALLCALVATPDDFAPSGSGGMLWPWSAVGLVAQVVVMAYVAFHTRVRIVLETWVCTALLGVLLVRNAQDHPSRWGTMPTLAMLTATVMIVVVAFRGRSDARRELAVQSDLTATERERSALLEERARIARELHDVVAHHMSVIAIQAEAARYRVADPPPELVRSFVTIRANAVDALAELRRVLGLLRTDDEGEGVAAVDRDGRPAPLPTLERLPELIDNVRAAGMTVDRVTVGAARPLPQGVDLSAYRIAQEALSNALRHAPGARVRVEVAYVPTGLGLRVHNEPPPHPTPPARDGSGHGVMGMRERAAMIGGTLEAGHTPEGGYHVEVFLPTDGQ</sequence>
<proteinExistence type="predicted"/>
<dbReference type="InterPro" id="IPR036890">
    <property type="entry name" value="HATPase_C_sf"/>
</dbReference>
<feature type="transmembrane region" description="Helical" evidence="10">
    <location>
        <begin position="87"/>
        <end position="110"/>
    </location>
</feature>
<feature type="transmembrane region" description="Helical" evidence="10">
    <location>
        <begin position="147"/>
        <end position="167"/>
    </location>
</feature>
<comment type="catalytic activity">
    <reaction evidence="1">
        <text>ATP + protein L-histidine = ADP + protein N-phospho-L-histidine.</text>
        <dbReference type="EC" id="2.7.13.3"/>
    </reaction>
</comment>
<evidence type="ECO:0000256" key="10">
    <source>
        <dbReference type="SAM" id="Phobius"/>
    </source>
</evidence>
<feature type="transmembrane region" description="Helical" evidence="10">
    <location>
        <begin position="117"/>
        <end position="135"/>
    </location>
</feature>
<dbReference type="EC" id="2.7.13.3" evidence="2"/>
<protein>
    <recommendedName>
        <fullName evidence="2">histidine kinase</fullName>
        <ecNumber evidence="2">2.7.13.3</ecNumber>
    </recommendedName>
</protein>
<dbReference type="Gene3D" id="1.20.5.1930">
    <property type="match status" value="1"/>
</dbReference>
<dbReference type="CDD" id="cd16917">
    <property type="entry name" value="HATPase_UhpB-NarQ-NarX-like"/>
    <property type="match status" value="1"/>
</dbReference>
<evidence type="ECO:0000313" key="13">
    <source>
        <dbReference type="EMBL" id="GCD93444.1"/>
    </source>
</evidence>
<dbReference type="GO" id="GO:0000155">
    <property type="term" value="F:phosphorelay sensor kinase activity"/>
    <property type="evidence" value="ECO:0007669"/>
    <property type="project" value="InterPro"/>
</dbReference>
<keyword evidence="8" id="KW-0902">Two-component regulatory system</keyword>
<evidence type="ECO:0000256" key="9">
    <source>
        <dbReference type="SAM" id="MobiDB-lite"/>
    </source>
</evidence>
<dbReference type="Pfam" id="PF02518">
    <property type="entry name" value="HATPase_c"/>
    <property type="match status" value="1"/>
</dbReference>
<organism evidence="13 14">
    <name type="scientific">Embleya hyalina</name>
    <dbReference type="NCBI Taxonomy" id="516124"/>
    <lineage>
        <taxon>Bacteria</taxon>
        <taxon>Bacillati</taxon>
        <taxon>Actinomycetota</taxon>
        <taxon>Actinomycetes</taxon>
        <taxon>Kitasatosporales</taxon>
        <taxon>Streptomycetaceae</taxon>
        <taxon>Embleya</taxon>
    </lineage>
</organism>
<dbReference type="GO" id="GO:0005524">
    <property type="term" value="F:ATP binding"/>
    <property type="evidence" value="ECO:0007669"/>
    <property type="project" value="UniProtKB-KW"/>
</dbReference>
<keyword evidence="7" id="KW-0067">ATP-binding</keyword>
<keyword evidence="10" id="KW-0472">Membrane</keyword>
<feature type="region of interest" description="Disordered" evidence="9">
    <location>
        <begin position="403"/>
        <end position="423"/>
    </location>
</feature>
<dbReference type="Pfam" id="PF07730">
    <property type="entry name" value="HisKA_3"/>
    <property type="match status" value="1"/>
</dbReference>
<keyword evidence="14" id="KW-1185">Reference proteome</keyword>
<evidence type="ECO:0000256" key="8">
    <source>
        <dbReference type="ARBA" id="ARBA00023012"/>
    </source>
</evidence>
<evidence type="ECO:0000259" key="12">
    <source>
        <dbReference type="Pfam" id="PF07730"/>
    </source>
</evidence>
<evidence type="ECO:0000256" key="1">
    <source>
        <dbReference type="ARBA" id="ARBA00000085"/>
    </source>
</evidence>
<dbReference type="Gene3D" id="3.30.565.10">
    <property type="entry name" value="Histidine kinase-like ATPase, C-terminal domain"/>
    <property type="match status" value="1"/>
</dbReference>
<feature type="transmembrane region" description="Helical" evidence="10">
    <location>
        <begin position="61"/>
        <end position="81"/>
    </location>
</feature>
<dbReference type="GO" id="GO:0046983">
    <property type="term" value="F:protein dimerization activity"/>
    <property type="evidence" value="ECO:0007669"/>
    <property type="project" value="InterPro"/>
</dbReference>
<evidence type="ECO:0000256" key="5">
    <source>
        <dbReference type="ARBA" id="ARBA00022741"/>
    </source>
</evidence>
<feature type="transmembrane region" description="Helical" evidence="10">
    <location>
        <begin position="174"/>
        <end position="193"/>
    </location>
</feature>
<dbReference type="OrthoDB" id="227596at2"/>
<reference evidence="13 14" key="1">
    <citation type="submission" date="2018-12" db="EMBL/GenBank/DDBJ databases">
        <title>Draft genome sequence of Embleya hyalina NBRC 13850T.</title>
        <authorList>
            <person name="Komaki H."/>
            <person name="Hosoyama A."/>
            <person name="Kimura A."/>
            <person name="Ichikawa N."/>
            <person name="Tamura T."/>
        </authorList>
    </citation>
    <scope>NUCLEOTIDE SEQUENCE [LARGE SCALE GENOMIC DNA]</scope>
    <source>
        <strain evidence="13 14">NBRC 13850</strain>
    </source>
</reference>
<feature type="domain" description="Signal transduction histidine kinase subgroup 3 dimerisation and phosphoacceptor" evidence="12">
    <location>
        <begin position="248"/>
        <end position="314"/>
    </location>
</feature>
<evidence type="ECO:0000259" key="11">
    <source>
        <dbReference type="Pfam" id="PF02518"/>
    </source>
</evidence>
<dbReference type="GO" id="GO:0016020">
    <property type="term" value="C:membrane"/>
    <property type="evidence" value="ECO:0007669"/>
    <property type="project" value="InterPro"/>
</dbReference>
<name>A0A401YFQ6_9ACTN</name>
<keyword evidence="6 13" id="KW-0418">Kinase</keyword>
<accession>A0A401YFQ6</accession>